<evidence type="ECO:0000256" key="1">
    <source>
        <dbReference type="SAM" id="MobiDB-lite"/>
    </source>
</evidence>
<feature type="region of interest" description="Disordered" evidence="1">
    <location>
        <begin position="155"/>
        <end position="175"/>
    </location>
</feature>
<sequence>MANMGEDAGPCPLGLERNSIWANLPRTTDRDMGVGLHPVRQSIQSGWFVRIEQTTAPLARSDNQWALPRRPSTTDHLQGAGRSTRVPVYGDDETCKNEVTELRNGLDRCGMEKRQRKLSPERDNLKTLFFHHEGPPSARCGVCLSLLPTVESSRADVPSMSQGGRDNGEAFPAASASSHRAFWPRSIKLSSGFGKLFNEPADRSPSLRSRRDSRNAANGESCLGSSRV</sequence>
<feature type="region of interest" description="Disordered" evidence="1">
    <location>
        <begin position="194"/>
        <end position="228"/>
    </location>
</feature>
<organism evidence="2 3">
    <name type="scientific">Glomerella acutata</name>
    <name type="common">Colletotrichum acutatum</name>
    <dbReference type="NCBI Taxonomy" id="27357"/>
    <lineage>
        <taxon>Eukaryota</taxon>
        <taxon>Fungi</taxon>
        <taxon>Dikarya</taxon>
        <taxon>Ascomycota</taxon>
        <taxon>Pezizomycotina</taxon>
        <taxon>Sordariomycetes</taxon>
        <taxon>Hypocreomycetidae</taxon>
        <taxon>Glomerellales</taxon>
        <taxon>Glomerellaceae</taxon>
        <taxon>Colletotrichum</taxon>
        <taxon>Colletotrichum acutatum species complex</taxon>
    </lineage>
</organism>
<dbReference type="EMBL" id="JAHMHS010000083">
    <property type="protein sequence ID" value="KAK1721464.1"/>
    <property type="molecule type" value="Genomic_DNA"/>
</dbReference>
<reference evidence="2" key="1">
    <citation type="submission" date="2021-12" db="EMBL/GenBank/DDBJ databases">
        <title>Comparative genomics, transcriptomics and evolutionary studies reveal genomic signatures of adaptation to plant cell wall in hemibiotrophic fungi.</title>
        <authorList>
            <consortium name="DOE Joint Genome Institute"/>
            <person name="Baroncelli R."/>
            <person name="Diaz J.F."/>
            <person name="Benocci T."/>
            <person name="Peng M."/>
            <person name="Battaglia E."/>
            <person name="Haridas S."/>
            <person name="Andreopoulos W."/>
            <person name="Labutti K."/>
            <person name="Pangilinan J."/>
            <person name="Floch G.L."/>
            <person name="Makela M.R."/>
            <person name="Henrissat B."/>
            <person name="Grigoriev I.V."/>
            <person name="Crouch J.A."/>
            <person name="De Vries R.P."/>
            <person name="Sukno S.A."/>
            <person name="Thon M.R."/>
        </authorList>
    </citation>
    <scope>NUCLEOTIDE SEQUENCE</scope>
    <source>
        <strain evidence="2">CBS 112980</strain>
    </source>
</reference>
<name>A0AAD8XG39_GLOAC</name>
<comment type="caution">
    <text evidence="2">The sequence shown here is derived from an EMBL/GenBank/DDBJ whole genome shotgun (WGS) entry which is preliminary data.</text>
</comment>
<dbReference type="GeneID" id="85394595"/>
<feature type="compositionally biased region" description="Polar residues" evidence="1">
    <location>
        <begin position="215"/>
        <end position="228"/>
    </location>
</feature>
<dbReference type="AlphaFoldDB" id="A0AAD8XG39"/>
<protein>
    <submittedName>
        <fullName evidence="2">Uncharacterized protein</fullName>
    </submittedName>
</protein>
<proteinExistence type="predicted"/>
<gene>
    <name evidence="2" type="ORF">BDZ83DRAFT_654128</name>
</gene>
<evidence type="ECO:0000313" key="3">
    <source>
        <dbReference type="Proteomes" id="UP001244207"/>
    </source>
</evidence>
<dbReference type="RefSeq" id="XP_060362260.1">
    <property type="nucleotide sequence ID" value="XM_060510696.1"/>
</dbReference>
<dbReference type="Proteomes" id="UP001244207">
    <property type="component" value="Unassembled WGS sequence"/>
</dbReference>
<feature type="region of interest" description="Disordered" evidence="1">
    <location>
        <begin position="69"/>
        <end position="89"/>
    </location>
</feature>
<accession>A0AAD8XG39</accession>
<evidence type="ECO:0000313" key="2">
    <source>
        <dbReference type="EMBL" id="KAK1721464.1"/>
    </source>
</evidence>
<keyword evidence="3" id="KW-1185">Reference proteome</keyword>